<dbReference type="Proteomes" id="UP000321723">
    <property type="component" value="Unassembled WGS sequence"/>
</dbReference>
<reference evidence="1 3" key="1">
    <citation type="submission" date="2019-07" db="EMBL/GenBank/DDBJ databases">
        <title>Whole genome shotgun sequence of Cellulomonas hominis NBRC 16055.</title>
        <authorList>
            <person name="Hosoyama A."/>
            <person name="Uohara A."/>
            <person name="Ohji S."/>
            <person name="Ichikawa N."/>
        </authorList>
    </citation>
    <scope>NUCLEOTIDE SEQUENCE [LARGE SCALE GENOMIC DNA]</scope>
    <source>
        <strain evidence="1 3">NBRC 16055</strain>
    </source>
</reference>
<evidence type="ECO:0000313" key="3">
    <source>
        <dbReference type="Proteomes" id="UP000321723"/>
    </source>
</evidence>
<name>A0A511FD88_9CELL</name>
<evidence type="ECO:0000313" key="1">
    <source>
        <dbReference type="EMBL" id="GEL47173.1"/>
    </source>
</evidence>
<reference evidence="2 4" key="2">
    <citation type="submission" date="2020-08" db="EMBL/GenBank/DDBJ databases">
        <title>Sequencing the genomes of 1000 actinobacteria strains.</title>
        <authorList>
            <person name="Klenk H.-P."/>
        </authorList>
    </citation>
    <scope>NUCLEOTIDE SEQUENCE [LARGE SCALE GENOMIC DNA]</scope>
    <source>
        <strain evidence="2 4">DSM 9581</strain>
    </source>
</reference>
<keyword evidence="2" id="KW-0238">DNA-binding</keyword>
<accession>A0A511FD88</accession>
<dbReference type="RefSeq" id="WP_146838046.1">
    <property type="nucleotide sequence ID" value="NZ_BJVQ01000031.1"/>
</dbReference>
<sequence>MGHEDVDTLTLAEAAKVAGVPTSALRHLAEERSLPGLVRAGRGHARVRVDQVPTFEEVEQLLQQRVRVALAELRKSFDRVQVELEAVGNDIAELEEDPYGPIGVDLDAFDSLSQRGGGTLRGALNRMGFATMSLEAARSALGEMRVRY</sequence>
<dbReference type="AlphaFoldDB" id="A0A511FD88"/>
<dbReference type="OrthoDB" id="9996460at2"/>
<gene>
    <name evidence="1" type="ORF">CHO01_22890</name>
    <name evidence="2" type="ORF">HNR08_003355</name>
</gene>
<dbReference type="EMBL" id="JACHDN010000001">
    <property type="protein sequence ID" value="MBB5474619.1"/>
    <property type="molecule type" value="Genomic_DNA"/>
</dbReference>
<organism evidence="1 3">
    <name type="scientific">Cellulomonas hominis</name>
    <dbReference type="NCBI Taxonomy" id="156981"/>
    <lineage>
        <taxon>Bacteria</taxon>
        <taxon>Bacillati</taxon>
        <taxon>Actinomycetota</taxon>
        <taxon>Actinomycetes</taxon>
        <taxon>Micrococcales</taxon>
        <taxon>Cellulomonadaceae</taxon>
        <taxon>Cellulomonas</taxon>
    </lineage>
</organism>
<evidence type="ECO:0000313" key="4">
    <source>
        <dbReference type="Proteomes" id="UP000564629"/>
    </source>
</evidence>
<evidence type="ECO:0000313" key="2">
    <source>
        <dbReference type="EMBL" id="MBB5474619.1"/>
    </source>
</evidence>
<keyword evidence="3" id="KW-1185">Reference proteome</keyword>
<dbReference type="Proteomes" id="UP000564629">
    <property type="component" value="Unassembled WGS sequence"/>
</dbReference>
<dbReference type="GO" id="GO:0003677">
    <property type="term" value="F:DNA binding"/>
    <property type="evidence" value="ECO:0007669"/>
    <property type="project" value="UniProtKB-KW"/>
</dbReference>
<comment type="caution">
    <text evidence="1">The sequence shown here is derived from an EMBL/GenBank/DDBJ whole genome shotgun (WGS) entry which is preliminary data.</text>
</comment>
<proteinExistence type="predicted"/>
<protein>
    <submittedName>
        <fullName evidence="2">DNA-binding transcriptional MerR regulator</fullName>
    </submittedName>
</protein>
<dbReference type="EMBL" id="BJVQ01000031">
    <property type="protein sequence ID" value="GEL47173.1"/>
    <property type="molecule type" value="Genomic_DNA"/>
</dbReference>